<sequence length="264" mass="29916">MKYTILLILMVSQMFATVIKAPILSIDTTKKQATISIDHVDVGVSGFVVHHITPNHSAILKSVTVVAYDKAKKIAIVQMRPFNALKNNSLPYGKWKPQVGDTVELAFGYSRALLIAPNEEIYHQISKSVHIQWIHPDLFATILSFTGHPTPLLSDFKKFANSASVGLLFIYLDQKVYTLDSKSFVILNITDTPLVAKKKQKPFYTRVEKIDANWWGEGSSEMEQYAPHYYELLVQNNTKNRALYKIVKSHKALHNLLDEFKIGK</sequence>
<protein>
    <recommendedName>
        <fullName evidence="1">Plasminogen-binding protein PgbA N-terminal domain-containing protein</fullName>
    </recommendedName>
</protein>
<dbReference type="InterPro" id="IPR029276">
    <property type="entry name" value="PgbA_N"/>
</dbReference>
<proteinExistence type="predicted"/>
<dbReference type="AlphaFoldDB" id="A0A1W1BJP2"/>
<evidence type="ECO:0000259" key="1">
    <source>
        <dbReference type="Pfam" id="PF15436"/>
    </source>
</evidence>
<reference evidence="2" key="1">
    <citation type="submission" date="2016-10" db="EMBL/GenBank/DDBJ databases">
        <authorList>
            <person name="de Groot N.N."/>
        </authorList>
    </citation>
    <scope>NUCLEOTIDE SEQUENCE</scope>
</reference>
<evidence type="ECO:0000313" key="2">
    <source>
        <dbReference type="EMBL" id="SFV53750.1"/>
    </source>
</evidence>
<name>A0A1W1BJP2_9ZZZZ</name>
<feature type="domain" description="Plasminogen-binding protein PgbA N-terminal" evidence="1">
    <location>
        <begin position="19"/>
        <end position="233"/>
    </location>
</feature>
<dbReference type="EMBL" id="FPHK01000008">
    <property type="protein sequence ID" value="SFV53750.1"/>
    <property type="molecule type" value="Genomic_DNA"/>
</dbReference>
<dbReference type="Pfam" id="PF15436">
    <property type="entry name" value="PGBA_N"/>
    <property type="match status" value="1"/>
</dbReference>
<organism evidence="2">
    <name type="scientific">hydrothermal vent metagenome</name>
    <dbReference type="NCBI Taxonomy" id="652676"/>
    <lineage>
        <taxon>unclassified sequences</taxon>
        <taxon>metagenomes</taxon>
        <taxon>ecological metagenomes</taxon>
    </lineage>
</organism>
<gene>
    <name evidence="2" type="ORF">MNB_SM-6-1282</name>
</gene>
<accession>A0A1W1BJP2</accession>